<feature type="transmembrane region" description="Helical" evidence="13">
    <location>
        <begin position="21"/>
        <end position="44"/>
    </location>
</feature>
<accession>A0AAF0JC65</accession>
<dbReference type="InterPro" id="IPR037675">
    <property type="entry name" value="PIG-O_N"/>
</dbReference>
<dbReference type="InterPro" id="IPR039524">
    <property type="entry name" value="PIGO/GPI13"/>
</dbReference>
<evidence type="ECO:0000256" key="7">
    <source>
        <dbReference type="ARBA" id="ARBA00022824"/>
    </source>
</evidence>
<dbReference type="InterPro" id="IPR017850">
    <property type="entry name" value="Alkaline_phosphatase_core_sf"/>
</dbReference>
<dbReference type="InterPro" id="IPR012677">
    <property type="entry name" value="Nucleotide-bd_a/b_plait_sf"/>
</dbReference>
<dbReference type="Gene3D" id="3.40.720.10">
    <property type="entry name" value="Alkaline Phosphatase, subunit A"/>
    <property type="match status" value="1"/>
</dbReference>
<feature type="transmembrane region" description="Helical" evidence="13">
    <location>
        <begin position="1058"/>
        <end position="1082"/>
    </location>
</feature>
<feature type="region of interest" description="Disordered" evidence="12">
    <location>
        <begin position="1244"/>
        <end position="1273"/>
    </location>
</feature>
<keyword evidence="5" id="KW-0808">Transferase</keyword>
<feature type="transmembrane region" description="Helical" evidence="13">
    <location>
        <begin position="974"/>
        <end position="1001"/>
    </location>
</feature>
<dbReference type="EMBL" id="CP118375">
    <property type="protein sequence ID" value="WFD41607.1"/>
    <property type="molecule type" value="Genomic_DNA"/>
</dbReference>
<evidence type="ECO:0000256" key="3">
    <source>
        <dbReference type="ARBA" id="ARBA00008695"/>
    </source>
</evidence>
<keyword evidence="16" id="KW-1185">Reference proteome</keyword>
<dbReference type="InterPro" id="IPR002591">
    <property type="entry name" value="Phosphodiest/P_Trfase"/>
</dbReference>
<dbReference type="GO" id="GO:0051377">
    <property type="term" value="F:mannose-ethanolamine phosphotransferase activity"/>
    <property type="evidence" value="ECO:0007669"/>
    <property type="project" value="InterPro"/>
</dbReference>
<feature type="region of interest" description="Disordered" evidence="12">
    <location>
        <begin position="1366"/>
        <end position="1483"/>
    </location>
</feature>
<evidence type="ECO:0000256" key="12">
    <source>
        <dbReference type="SAM" id="MobiDB-lite"/>
    </source>
</evidence>
<dbReference type="SMART" id="SM00360">
    <property type="entry name" value="RRM"/>
    <property type="match status" value="1"/>
</dbReference>
<keyword evidence="6 13" id="KW-0812">Transmembrane</keyword>
<feature type="transmembrane region" description="Helical" evidence="13">
    <location>
        <begin position="594"/>
        <end position="613"/>
    </location>
</feature>
<keyword evidence="11" id="KW-0694">RNA-binding</keyword>
<comment type="pathway">
    <text evidence="2">Glycolipid biosynthesis; glycosylphosphatidylinositol-anchor biosynthesis.</text>
</comment>
<feature type="transmembrane region" description="Helical" evidence="13">
    <location>
        <begin position="882"/>
        <end position="898"/>
    </location>
</feature>
<comment type="similarity">
    <text evidence="3">Belongs to the PIGG/PIGN/PIGO family. PIGO subfamily.</text>
</comment>
<feature type="domain" description="RRM" evidence="14">
    <location>
        <begin position="1090"/>
        <end position="1172"/>
    </location>
</feature>
<evidence type="ECO:0000256" key="2">
    <source>
        <dbReference type="ARBA" id="ARBA00004687"/>
    </source>
</evidence>
<feature type="compositionally biased region" description="Low complexity" evidence="12">
    <location>
        <begin position="1745"/>
        <end position="1754"/>
    </location>
</feature>
<protein>
    <submittedName>
        <fullName evidence="15">Mannose-ethanolamine phosphotransferase gpi13</fullName>
    </submittedName>
</protein>
<feature type="transmembrane region" description="Helical" evidence="13">
    <location>
        <begin position="683"/>
        <end position="700"/>
    </location>
</feature>
<dbReference type="Gene3D" id="3.30.70.330">
    <property type="match status" value="1"/>
</dbReference>
<dbReference type="InterPro" id="IPR000504">
    <property type="entry name" value="RRM_dom"/>
</dbReference>
<feature type="transmembrane region" description="Helical" evidence="13">
    <location>
        <begin position="625"/>
        <end position="647"/>
    </location>
</feature>
<proteinExistence type="inferred from homology"/>
<evidence type="ECO:0000259" key="14">
    <source>
        <dbReference type="PROSITE" id="PS50102"/>
    </source>
</evidence>
<evidence type="ECO:0000256" key="5">
    <source>
        <dbReference type="ARBA" id="ARBA00022679"/>
    </source>
</evidence>
<feature type="transmembrane region" description="Helical" evidence="13">
    <location>
        <begin position="562"/>
        <end position="582"/>
    </location>
</feature>
<feature type="transmembrane region" description="Helical" evidence="13">
    <location>
        <begin position="1021"/>
        <end position="1046"/>
    </location>
</feature>
<dbReference type="PROSITE" id="PS50102">
    <property type="entry name" value="RRM"/>
    <property type="match status" value="1"/>
</dbReference>
<evidence type="ECO:0000256" key="8">
    <source>
        <dbReference type="ARBA" id="ARBA00022989"/>
    </source>
</evidence>
<feature type="transmembrane region" description="Helical" evidence="13">
    <location>
        <begin position="856"/>
        <end position="876"/>
    </location>
</feature>
<dbReference type="GO" id="GO:0006506">
    <property type="term" value="P:GPI anchor biosynthetic process"/>
    <property type="evidence" value="ECO:0007669"/>
    <property type="project" value="UniProtKB-KW"/>
</dbReference>
<dbReference type="SUPFAM" id="SSF54928">
    <property type="entry name" value="RNA-binding domain, RBD"/>
    <property type="match status" value="1"/>
</dbReference>
<keyword evidence="7" id="KW-0256">Endoplasmic reticulum</keyword>
<feature type="compositionally biased region" description="Basic and acidic residues" evidence="12">
    <location>
        <begin position="1246"/>
        <end position="1260"/>
    </location>
</feature>
<evidence type="ECO:0000256" key="1">
    <source>
        <dbReference type="ARBA" id="ARBA00004477"/>
    </source>
</evidence>
<dbReference type="SUPFAM" id="SSF53649">
    <property type="entry name" value="Alkaline phosphatase-like"/>
    <property type="match status" value="1"/>
</dbReference>
<feature type="compositionally biased region" description="Polar residues" evidence="12">
    <location>
        <begin position="1405"/>
        <end position="1435"/>
    </location>
</feature>
<organism evidence="15 16">
    <name type="scientific">Malassezia psittaci</name>
    <dbReference type="NCBI Taxonomy" id="1821823"/>
    <lineage>
        <taxon>Eukaryota</taxon>
        <taxon>Fungi</taxon>
        <taxon>Dikarya</taxon>
        <taxon>Basidiomycota</taxon>
        <taxon>Ustilaginomycotina</taxon>
        <taxon>Malasseziomycetes</taxon>
        <taxon>Malasseziales</taxon>
        <taxon>Malasseziaceae</taxon>
        <taxon>Malassezia</taxon>
    </lineage>
</organism>
<feature type="transmembrane region" description="Helical" evidence="13">
    <location>
        <begin position="769"/>
        <end position="792"/>
    </location>
</feature>
<evidence type="ECO:0000256" key="13">
    <source>
        <dbReference type="SAM" id="Phobius"/>
    </source>
</evidence>
<feature type="region of interest" description="Disordered" evidence="12">
    <location>
        <begin position="1732"/>
        <end position="1763"/>
    </location>
</feature>
<feature type="transmembrane region" description="Helical" evidence="13">
    <location>
        <begin position="740"/>
        <end position="757"/>
    </location>
</feature>
<dbReference type="InterPro" id="IPR035979">
    <property type="entry name" value="RBD_domain_sf"/>
</dbReference>
<feature type="compositionally biased region" description="Polar residues" evidence="12">
    <location>
        <begin position="1612"/>
        <end position="1627"/>
    </location>
</feature>
<evidence type="ECO:0000256" key="4">
    <source>
        <dbReference type="ARBA" id="ARBA00022502"/>
    </source>
</evidence>
<keyword evidence="4" id="KW-0337">GPI-anchor biosynthesis</keyword>
<sequence length="1763" mass="194051">MESKSRAGGTARAVRPAFSSLILLIAGLAALHIAGLSLFTRGFLLQRLELASHASCTSKKIGSNLPLPPKGAAEGNIEALHAWENLLEETECTFEPRFSKAVVWIIDALRYDFLVSPTNSSLVDEHMHGHMPTPHRLASQDDATAFLSHFLADAPTTTLQRLKGLTTGSLPTFIEAGANFGGAGQVKEDNWIAQYRKRMLRKRQLNANATSGAGMTFVGDDTWDMVFSSLFDDGRSWAYSSFNVEDLDSVDAGVEKHMLEQIKDADTSLLIAHSLGVDHVGHRFGPSHARMTPKLEQMDSLVGRVIDQLDDDTLFVLLGDHGMDATGDHGGDSELEVGAGLFMYAKKGFYQGSKSEQADVNSVLDDTAYVPFSPLDGKYRSVAQIDLVPTLSLLLGLPIPYNNLGTVIPELFASHSTPLGAHDATLLRASRINARQIHTYSLDYATRATDLNAFRPELDRLWYEALQLDARYADLLKSSRSPTKARAELQEAARKAAKAYTLYTRRAVVHARSVWAQFADSKIIAGLLVLMGSIGVSILLYRQSASGSEQLSVVRLYEDIKMQTLYGTAIGFAIGMLVLVLNQTVSLPFAGVDAIVFFSAIGAEVGIFAASLARKQKRLASKTPVVTYAAVVILAVYAALFASNSFTMWEDRITLALLALVMVSRAIAGYSAPTTRLQMQMPLLAVLALVFVRIAAMSRVCREEQAPYCVPSFYARSIRTDGKFADNPAYAYAGPATNNPWVTGVAYILALVVPEMLRRMLTTSQSHHGSAGTMLTWIIRPALMIGSGYWLADWAHGLESLDESTRASMLPFKQYAGLTTLLLIGLIGVLFWIWAPLPISVRHQLDRVSILGFGNAFGSSMLMWTTLWYALLFLLAQPMGQVALTLCFLALMILAELGDNERDVRLIRSALLREAAKLPMEPEPVLPTLLDSVTIALVGWVAFFATGHQATFSTIQWRIAFVGFQTVTYPWSPLFVILNAFGPLSVLPAFALVLSVLWNVAPHRMRSENEPAPPMTLASSLLRATMGFLLTHSVLTFSSAAFACYFRRHLMLFKIWVPRFMTGALGLLLADLAVILAIGTAWRISNKVHRRIHIGGLTPDFSAIALKEKLGQYGEVIDLEGCSDDFVNAVGNRRTYAFATMRATPAQFSKCMNTLSGAIWKGAKLRVGEAKPKVTERIQSRLVKESELAKLSQERAAERYARWLRKRPWLAIESDDLRPVTAQQVKNGEWGWKITPAGHLIRPMHMRPERPLSKPSDHTPSRKRSVPSRQQRVTIDPTRYKREHLTEIFLDASPSDSVEEVRWICQENQDGSQQWLAIDKQGNVLSNEAIAQTRPAHLLSDAAEANGEQKLNDDNDWSLQLESNLPSSQREVPDSLFDNSASPSHAQPDASWWNEEDDSERREQQMMSSTAEPVLNSNEFSEITGQHNDTNQSLFDSDPKPANSGWWEEDSAVGTAASRPTEELSNTHTQRKPAPALDESDFSDGYEEVLFDSKPTSSYDERSHHLALLNKVLPNSESELPSSSKLPLSKLGETTEEVSQASDEEDSTDQGNLSTELSQDQTSTSPVAHADSSTLKTDRNSDKIIDSETSTFNSNGADIEDRSEIAADDLDTTSSGTKKATESSNLKDIFQESGTFSLFSAIADEDLDELELEDHSAEPDPVEAPSSRSIPAITPLKLPALATRTSIGHNSLLEALQRNGSQPFWCVSSDDQIEDRWKEHRAEITQSFKRMHREAVKKTRRRVAGARAGSGTTRLGVAPALPP</sequence>
<dbReference type="Proteomes" id="UP001214628">
    <property type="component" value="Chromosome 1"/>
</dbReference>
<feature type="compositionally biased region" description="Polar residues" evidence="12">
    <location>
        <begin position="1549"/>
        <end position="1575"/>
    </location>
</feature>
<dbReference type="GO" id="GO:0003723">
    <property type="term" value="F:RNA binding"/>
    <property type="evidence" value="ECO:0007669"/>
    <property type="project" value="UniProtKB-UniRule"/>
</dbReference>
<name>A0AAF0JC65_9BASI</name>
<dbReference type="CDD" id="cd16023">
    <property type="entry name" value="GPI_EPT_3"/>
    <property type="match status" value="1"/>
</dbReference>
<evidence type="ECO:0000256" key="10">
    <source>
        <dbReference type="ARBA" id="ARBA00023180"/>
    </source>
</evidence>
<feature type="compositionally biased region" description="Polar residues" evidence="12">
    <location>
        <begin position="1587"/>
        <end position="1596"/>
    </location>
</feature>
<evidence type="ECO:0000313" key="15">
    <source>
        <dbReference type="EMBL" id="WFD41607.1"/>
    </source>
</evidence>
<keyword evidence="8 13" id="KW-1133">Transmembrane helix</keyword>
<dbReference type="PANTHER" id="PTHR23071:SF1">
    <property type="entry name" value="GPI ETHANOLAMINE PHOSPHATE TRANSFERASE 3"/>
    <property type="match status" value="1"/>
</dbReference>
<dbReference type="Pfam" id="PF01663">
    <property type="entry name" value="Phosphodiest"/>
    <property type="match status" value="1"/>
</dbReference>
<feature type="compositionally biased region" description="Low complexity" evidence="12">
    <location>
        <begin position="1516"/>
        <end position="1531"/>
    </location>
</feature>
<feature type="transmembrane region" description="Helical" evidence="13">
    <location>
        <begin position="812"/>
        <end position="835"/>
    </location>
</feature>
<comment type="subcellular location">
    <subcellularLocation>
        <location evidence="1">Endoplasmic reticulum membrane</location>
        <topology evidence="1">Multi-pass membrane protein</topology>
    </subcellularLocation>
</comment>
<dbReference type="GO" id="GO:0005789">
    <property type="term" value="C:endoplasmic reticulum membrane"/>
    <property type="evidence" value="ECO:0007669"/>
    <property type="project" value="UniProtKB-SubCell"/>
</dbReference>
<feature type="region of interest" description="Disordered" evidence="12">
    <location>
        <begin position="1649"/>
        <end position="1670"/>
    </location>
</feature>
<keyword evidence="10" id="KW-0325">Glycoprotein</keyword>
<evidence type="ECO:0000256" key="9">
    <source>
        <dbReference type="ARBA" id="ARBA00023136"/>
    </source>
</evidence>
<keyword evidence="9 13" id="KW-0472">Membrane</keyword>
<feature type="compositionally biased region" description="Basic and acidic residues" evidence="12">
    <location>
        <begin position="1576"/>
        <end position="1586"/>
    </location>
</feature>
<feature type="transmembrane region" description="Helical" evidence="13">
    <location>
        <begin position="653"/>
        <end position="671"/>
    </location>
</feature>
<reference evidence="15" key="1">
    <citation type="submission" date="2023-02" db="EMBL/GenBank/DDBJ databases">
        <title>Mating type loci evolution in Malassezia.</title>
        <authorList>
            <person name="Coelho M.A."/>
        </authorList>
    </citation>
    <scope>NUCLEOTIDE SEQUENCE</scope>
    <source>
        <strain evidence="15">CBS 14136</strain>
    </source>
</reference>
<feature type="transmembrane region" description="Helical" evidence="13">
    <location>
        <begin position="523"/>
        <end position="541"/>
    </location>
</feature>
<evidence type="ECO:0000256" key="11">
    <source>
        <dbReference type="PROSITE-ProRule" id="PRU00176"/>
    </source>
</evidence>
<gene>
    <name evidence="15" type="primary">GPI13</name>
    <name evidence="15" type="ORF">MPSI1_000238</name>
</gene>
<dbReference type="PANTHER" id="PTHR23071">
    <property type="entry name" value="PHOSPHATIDYLINOSITOL GLYCAN"/>
    <property type="match status" value="1"/>
</dbReference>
<evidence type="ECO:0000313" key="16">
    <source>
        <dbReference type="Proteomes" id="UP001214628"/>
    </source>
</evidence>
<evidence type="ECO:0000256" key="6">
    <source>
        <dbReference type="ARBA" id="ARBA00022692"/>
    </source>
</evidence>
<feature type="region of interest" description="Disordered" evidence="12">
    <location>
        <begin position="1514"/>
        <end position="1627"/>
    </location>
</feature>